<gene>
    <name evidence="3" type="ORF">I79_020770</name>
</gene>
<name>G3IAY4_CRIGR</name>
<proteinExistence type="predicted"/>
<keyword evidence="1" id="KW-0812">Transmembrane</keyword>
<dbReference type="Proteomes" id="UP000001075">
    <property type="component" value="Unassembled WGS sequence"/>
</dbReference>
<evidence type="ECO:0000313" key="3">
    <source>
        <dbReference type="EMBL" id="EGV98239.1"/>
    </source>
</evidence>
<feature type="signal peptide" evidence="2">
    <location>
        <begin position="1"/>
        <end position="20"/>
    </location>
</feature>
<dbReference type="EMBL" id="JH001770">
    <property type="protein sequence ID" value="EGV98239.1"/>
    <property type="molecule type" value="Genomic_DNA"/>
</dbReference>
<evidence type="ECO:0008006" key="5">
    <source>
        <dbReference type="Google" id="ProtNLM"/>
    </source>
</evidence>
<reference evidence="4" key="1">
    <citation type="journal article" date="2011" name="Nat. Biotechnol.">
        <title>The genomic sequence of the Chinese hamster ovary (CHO)-K1 cell line.</title>
        <authorList>
            <person name="Xu X."/>
            <person name="Nagarajan H."/>
            <person name="Lewis N.E."/>
            <person name="Pan S."/>
            <person name="Cai Z."/>
            <person name="Liu X."/>
            <person name="Chen W."/>
            <person name="Xie M."/>
            <person name="Wang W."/>
            <person name="Hammond S."/>
            <person name="Andersen M.R."/>
            <person name="Neff N."/>
            <person name="Passarelli B."/>
            <person name="Koh W."/>
            <person name="Fan H.C."/>
            <person name="Wang J."/>
            <person name="Gui Y."/>
            <person name="Lee K.H."/>
            <person name="Betenbaugh M.J."/>
            <person name="Quake S.R."/>
            <person name="Famili I."/>
            <person name="Palsson B.O."/>
            <person name="Wang J."/>
        </authorList>
    </citation>
    <scope>NUCLEOTIDE SEQUENCE [LARGE SCALE GENOMIC DNA]</scope>
    <source>
        <strain evidence="4">CHO K1 cell line</strain>
    </source>
</reference>
<accession>G3IAY4</accession>
<evidence type="ECO:0000256" key="1">
    <source>
        <dbReference type="SAM" id="Phobius"/>
    </source>
</evidence>
<dbReference type="AlphaFoldDB" id="G3IAY4"/>
<sequence length="74" mass="8370">MLFSSCKLFLTLLKVFPCQPAASVWLICNLMGLEQEGLEQWFSTPMGSNDSFTGITYQIIIYVTIYITVAKLQL</sequence>
<dbReference type="InParanoid" id="G3IAY4"/>
<keyword evidence="1" id="KW-1133">Transmembrane helix</keyword>
<feature type="chain" id="PRO_5003444998" description="Secreted protein" evidence="2">
    <location>
        <begin position="21"/>
        <end position="74"/>
    </location>
</feature>
<keyword evidence="2" id="KW-0732">Signal</keyword>
<protein>
    <recommendedName>
        <fullName evidence="5">Secreted protein</fullName>
    </recommendedName>
</protein>
<feature type="transmembrane region" description="Helical" evidence="1">
    <location>
        <begin position="51"/>
        <end position="69"/>
    </location>
</feature>
<evidence type="ECO:0000256" key="2">
    <source>
        <dbReference type="SAM" id="SignalP"/>
    </source>
</evidence>
<organism evidence="3 4">
    <name type="scientific">Cricetulus griseus</name>
    <name type="common">Chinese hamster</name>
    <name type="synonym">Cricetulus barabensis griseus</name>
    <dbReference type="NCBI Taxonomy" id="10029"/>
    <lineage>
        <taxon>Eukaryota</taxon>
        <taxon>Metazoa</taxon>
        <taxon>Chordata</taxon>
        <taxon>Craniata</taxon>
        <taxon>Vertebrata</taxon>
        <taxon>Euteleostomi</taxon>
        <taxon>Mammalia</taxon>
        <taxon>Eutheria</taxon>
        <taxon>Euarchontoglires</taxon>
        <taxon>Glires</taxon>
        <taxon>Rodentia</taxon>
        <taxon>Myomorpha</taxon>
        <taxon>Muroidea</taxon>
        <taxon>Cricetidae</taxon>
        <taxon>Cricetinae</taxon>
        <taxon>Cricetulus</taxon>
    </lineage>
</organism>
<evidence type="ECO:0000313" key="4">
    <source>
        <dbReference type="Proteomes" id="UP000001075"/>
    </source>
</evidence>
<keyword evidence="1" id="KW-0472">Membrane</keyword>